<dbReference type="AlphaFoldDB" id="A0A816J9J4"/>
<proteinExistence type="predicted"/>
<dbReference type="Proteomes" id="UP001295469">
    <property type="component" value="Chromosome C04"/>
</dbReference>
<sequence>MLYDLWESGDADDKRSTPKEDYREWFKRDRRFQGI</sequence>
<gene>
    <name evidence="1" type="ORF">DARMORV10_C04P00980.1</name>
</gene>
<accession>A0A816J9J4</accession>
<evidence type="ECO:0000313" key="1">
    <source>
        <dbReference type="EMBL" id="CAF1798573.1"/>
    </source>
</evidence>
<protein>
    <submittedName>
        <fullName evidence="1">(rape) hypothetical protein</fullName>
    </submittedName>
</protein>
<organism evidence="1">
    <name type="scientific">Brassica napus</name>
    <name type="common">Rape</name>
    <dbReference type="NCBI Taxonomy" id="3708"/>
    <lineage>
        <taxon>Eukaryota</taxon>
        <taxon>Viridiplantae</taxon>
        <taxon>Streptophyta</taxon>
        <taxon>Embryophyta</taxon>
        <taxon>Tracheophyta</taxon>
        <taxon>Spermatophyta</taxon>
        <taxon>Magnoliopsida</taxon>
        <taxon>eudicotyledons</taxon>
        <taxon>Gunneridae</taxon>
        <taxon>Pentapetalae</taxon>
        <taxon>rosids</taxon>
        <taxon>malvids</taxon>
        <taxon>Brassicales</taxon>
        <taxon>Brassicaceae</taxon>
        <taxon>Brassiceae</taxon>
        <taxon>Brassica</taxon>
    </lineage>
</organism>
<name>A0A816J9J4_BRANA</name>
<dbReference type="EMBL" id="HG994368">
    <property type="protein sequence ID" value="CAF1798573.1"/>
    <property type="molecule type" value="Genomic_DNA"/>
</dbReference>
<reference evidence="1" key="1">
    <citation type="submission" date="2021-01" db="EMBL/GenBank/DDBJ databases">
        <authorList>
            <consortium name="Genoscope - CEA"/>
            <person name="William W."/>
        </authorList>
    </citation>
    <scope>NUCLEOTIDE SEQUENCE</scope>
</reference>